<protein>
    <submittedName>
        <fullName evidence="1">Uncharacterized protein</fullName>
    </submittedName>
</protein>
<proteinExistence type="predicted"/>
<comment type="caution">
    <text evidence="1">The sequence shown here is derived from an EMBL/GenBank/DDBJ whole genome shotgun (WGS) entry which is preliminary data.</text>
</comment>
<sequence length="200" mass="22769">MQTRIPPFNTSGVLPPYVGSNPAQPATLMSPYAVSAQDLVERFGFSPQRRIMLRGWLAYREALRHIGLNEGFQWLNGSFLEDIEAKAQRSPGDIDLVTFARRPVAYRDAEAWARFNSMQCAPLGQRAAVKARYHCDAFLVDLDDHPESLVDSTRYWFGLFSHQRINLQWKGILRIPLAESFDLAAQQHLDRMGEDDGFAR</sequence>
<accession>A0A316F1C4</accession>
<name>A0A316F1C4_9BURK</name>
<reference evidence="1 2" key="1">
    <citation type="submission" date="2018-05" db="EMBL/GenBank/DDBJ databases">
        <title>Genomic Encyclopedia of Type Strains, Phase IV (KMG-V): Genome sequencing to study the core and pangenomes of soil and plant-associated prokaryotes.</title>
        <authorList>
            <person name="Whitman W."/>
        </authorList>
    </citation>
    <scope>NUCLEOTIDE SEQUENCE [LARGE SCALE GENOMIC DNA]</scope>
    <source>
        <strain evidence="1 2">SLV-132</strain>
    </source>
</reference>
<keyword evidence="2" id="KW-1185">Reference proteome</keyword>
<dbReference type="Proteomes" id="UP000245754">
    <property type="component" value="Unassembled WGS sequence"/>
</dbReference>
<gene>
    <name evidence="1" type="ORF">C7419_1011982</name>
</gene>
<dbReference type="RefSeq" id="WP_146208412.1">
    <property type="nucleotide sequence ID" value="NZ_QGGT01000001.1"/>
</dbReference>
<dbReference type="AlphaFoldDB" id="A0A316F1C4"/>
<dbReference type="InterPro" id="IPR053860">
    <property type="entry name" value="DUF6932"/>
</dbReference>
<evidence type="ECO:0000313" key="2">
    <source>
        <dbReference type="Proteomes" id="UP000245754"/>
    </source>
</evidence>
<organism evidence="1 2">
    <name type="scientific">Cupriavidus plantarum</name>
    <dbReference type="NCBI Taxonomy" id="942865"/>
    <lineage>
        <taxon>Bacteria</taxon>
        <taxon>Pseudomonadati</taxon>
        <taxon>Pseudomonadota</taxon>
        <taxon>Betaproteobacteria</taxon>
        <taxon>Burkholderiales</taxon>
        <taxon>Burkholderiaceae</taxon>
        <taxon>Cupriavidus</taxon>
    </lineage>
</organism>
<dbReference type="Pfam" id="PF22014">
    <property type="entry name" value="DUF6932"/>
    <property type="match status" value="1"/>
</dbReference>
<dbReference type="EMBL" id="QGGT01000001">
    <property type="protein sequence ID" value="PWK38092.1"/>
    <property type="molecule type" value="Genomic_DNA"/>
</dbReference>
<evidence type="ECO:0000313" key="1">
    <source>
        <dbReference type="EMBL" id="PWK38092.1"/>
    </source>
</evidence>